<reference evidence="2" key="1">
    <citation type="submission" date="2019-12" db="EMBL/GenBank/DDBJ databases">
        <authorList>
            <person name="Scholes J."/>
        </authorList>
    </citation>
    <scope>NUCLEOTIDE SEQUENCE</scope>
</reference>
<dbReference type="InterPro" id="IPR050796">
    <property type="entry name" value="SCF_F-box_component"/>
</dbReference>
<keyword evidence="3" id="KW-1185">Reference proteome</keyword>
<dbReference type="EMBL" id="CACSLK010034598">
    <property type="protein sequence ID" value="CAA0842171.1"/>
    <property type="molecule type" value="Genomic_DNA"/>
</dbReference>
<evidence type="ECO:0000313" key="2">
    <source>
        <dbReference type="EMBL" id="CAA0842171.1"/>
    </source>
</evidence>
<proteinExistence type="predicted"/>
<dbReference type="InterPro" id="IPR006527">
    <property type="entry name" value="F-box-assoc_dom_typ1"/>
</dbReference>
<evidence type="ECO:0000313" key="3">
    <source>
        <dbReference type="Proteomes" id="UP001153555"/>
    </source>
</evidence>
<dbReference type="Proteomes" id="UP001153555">
    <property type="component" value="Unassembled WGS sequence"/>
</dbReference>
<organism evidence="2 3">
    <name type="scientific">Striga hermonthica</name>
    <name type="common">Purple witchweed</name>
    <name type="synonym">Buchnera hermonthica</name>
    <dbReference type="NCBI Taxonomy" id="68872"/>
    <lineage>
        <taxon>Eukaryota</taxon>
        <taxon>Viridiplantae</taxon>
        <taxon>Streptophyta</taxon>
        <taxon>Embryophyta</taxon>
        <taxon>Tracheophyta</taxon>
        <taxon>Spermatophyta</taxon>
        <taxon>Magnoliopsida</taxon>
        <taxon>eudicotyledons</taxon>
        <taxon>Gunneridae</taxon>
        <taxon>Pentapetalae</taxon>
        <taxon>asterids</taxon>
        <taxon>lamiids</taxon>
        <taxon>Lamiales</taxon>
        <taxon>Orobanchaceae</taxon>
        <taxon>Buchnereae</taxon>
        <taxon>Striga</taxon>
    </lineage>
</organism>
<sequence length="233" mass="26459">MDEMAASRGSIMCVGECIGAAAAGGRRQTEVAPEVGYSGCENCECVLVSEKELIEGMVDEAKKCLLNNSRYVFRKFFSIESNPSIRNNFPKPQFSSPLDKTEEDQRRLPLVLRLRVHEGDAALWNPSTDEFKPLPPTSIRRHPDAEDFDFYCSGFGFDPFSQDFKVVRFVDNVFEKDRTCHAELYSLKSDSWEDITNPILHLLTPWHDPCAYVESSLPLDGESSKLHRRNPFL</sequence>
<name>A0A9N7P3U7_STRHE</name>
<dbReference type="InterPro" id="IPR017451">
    <property type="entry name" value="F-box-assoc_interact_dom"/>
</dbReference>
<dbReference type="PANTHER" id="PTHR31672">
    <property type="entry name" value="BNACNNG10540D PROTEIN"/>
    <property type="match status" value="1"/>
</dbReference>
<gene>
    <name evidence="2" type="ORF">SHERM_08035</name>
</gene>
<accession>A0A9N7P3U7</accession>
<dbReference type="OrthoDB" id="1752062at2759"/>
<feature type="domain" description="F-box associated beta-propeller type 1" evidence="1">
    <location>
        <begin position="119"/>
        <end position="197"/>
    </location>
</feature>
<dbReference type="NCBIfam" id="TIGR01640">
    <property type="entry name" value="F_box_assoc_1"/>
    <property type="match status" value="1"/>
</dbReference>
<comment type="caution">
    <text evidence="2">The sequence shown here is derived from an EMBL/GenBank/DDBJ whole genome shotgun (WGS) entry which is preliminary data.</text>
</comment>
<dbReference type="Pfam" id="PF07734">
    <property type="entry name" value="FBA_1"/>
    <property type="match status" value="1"/>
</dbReference>
<dbReference type="PANTHER" id="PTHR31672:SF13">
    <property type="entry name" value="F-BOX PROTEIN CPR30-LIKE"/>
    <property type="match status" value="1"/>
</dbReference>
<evidence type="ECO:0000259" key="1">
    <source>
        <dbReference type="Pfam" id="PF07734"/>
    </source>
</evidence>
<protein>
    <submittedName>
        <fullName evidence="2">F-box/kelch-repeat protein</fullName>
    </submittedName>
</protein>
<dbReference type="AlphaFoldDB" id="A0A9N7P3U7"/>